<dbReference type="EMBL" id="WOGT01000002">
    <property type="protein sequence ID" value="MUN54523.1"/>
    <property type="molecule type" value="Genomic_DNA"/>
</dbReference>
<dbReference type="AlphaFoldDB" id="A0A7K1LHI2"/>
<keyword evidence="3" id="KW-1185">Reference proteome</keyword>
<dbReference type="PRINTS" id="PR00081">
    <property type="entry name" value="GDHRDH"/>
</dbReference>
<dbReference type="OrthoDB" id="3237043at2"/>
<evidence type="ECO:0000313" key="2">
    <source>
        <dbReference type="EMBL" id="MUN54523.1"/>
    </source>
</evidence>
<dbReference type="RefSeq" id="WP_129315154.1">
    <property type="nucleotide sequence ID" value="NZ_JBITVH010000002.1"/>
</dbReference>
<evidence type="ECO:0000313" key="3">
    <source>
        <dbReference type="Proteomes" id="UP000462152"/>
    </source>
</evidence>
<dbReference type="SUPFAM" id="SSF51735">
    <property type="entry name" value="NAD(P)-binding Rossmann-fold domains"/>
    <property type="match status" value="1"/>
</dbReference>
<dbReference type="InterPro" id="IPR036291">
    <property type="entry name" value="NAD(P)-bd_dom_sf"/>
</dbReference>
<dbReference type="Proteomes" id="UP000462152">
    <property type="component" value="Unassembled WGS sequence"/>
</dbReference>
<dbReference type="InterPro" id="IPR002347">
    <property type="entry name" value="SDR_fam"/>
</dbReference>
<evidence type="ECO:0000256" key="1">
    <source>
        <dbReference type="ARBA" id="ARBA00023002"/>
    </source>
</evidence>
<name>A0A7K1LHI2_9MICC</name>
<proteinExistence type="predicted"/>
<dbReference type="GO" id="GO:0016491">
    <property type="term" value="F:oxidoreductase activity"/>
    <property type="evidence" value="ECO:0007669"/>
    <property type="project" value="UniProtKB-KW"/>
</dbReference>
<reference evidence="2 3" key="1">
    <citation type="submission" date="2019-12" db="EMBL/GenBank/DDBJ databases">
        <authorList>
            <person name="Li J."/>
            <person name="Shi Y."/>
            <person name="Xu G."/>
            <person name="Xiao D."/>
            <person name="Ran X."/>
        </authorList>
    </citation>
    <scope>NUCLEOTIDE SEQUENCE [LARGE SCALE GENOMIC DNA]</scope>
    <source>
        <strain evidence="2 3">JCM 15915</strain>
    </source>
</reference>
<dbReference type="PANTHER" id="PTHR43157">
    <property type="entry name" value="PHOSPHATIDYLINOSITOL-GLYCAN BIOSYNTHESIS CLASS F PROTEIN-RELATED"/>
    <property type="match status" value="1"/>
</dbReference>
<keyword evidence="1" id="KW-0560">Oxidoreductase</keyword>
<accession>A0A7K1LHI2</accession>
<comment type="caution">
    <text evidence="2">The sequence shown here is derived from an EMBL/GenBank/DDBJ whole genome shotgun (WGS) entry which is preliminary data.</text>
</comment>
<organism evidence="2 3">
    <name type="scientific">Rothia koreensis</name>
    <dbReference type="NCBI Taxonomy" id="592378"/>
    <lineage>
        <taxon>Bacteria</taxon>
        <taxon>Bacillati</taxon>
        <taxon>Actinomycetota</taxon>
        <taxon>Actinomycetes</taxon>
        <taxon>Micrococcales</taxon>
        <taxon>Micrococcaceae</taxon>
        <taxon>Rothia</taxon>
    </lineage>
</organism>
<dbReference type="PANTHER" id="PTHR43157:SF31">
    <property type="entry name" value="PHOSPHATIDYLINOSITOL-GLYCAN BIOSYNTHESIS CLASS F PROTEIN"/>
    <property type="match status" value="1"/>
</dbReference>
<sequence length="284" mass="30863">MQENTKKTIVITGASDGIGAAAARRLSSEGHDVVVVGRSPDKTRSVAESIGARHFVADYSDLSQVHALASDIVESTDRIDVLANNAGGIFGKGRWITTDGHEMTFQVNYLAQFYLTRLLIDRLISSNATVVNTSSMAHRLFSRFSLEDLDAEKRYDPRTAYGNAKFADLLHAQELSRRYGHLGLASASFHPGVISSNFAQESAGAGVEALYRGPVQKLLTGPDQGADTLVWLAEAEPWVDFGSGGYFARKKPASIARQGQDPLTAYRLWETSERMIEGLPNLAS</sequence>
<gene>
    <name evidence="2" type="ORF">GMA10_04735</name>
</gene>
<protein>
    <submittedName>
        <fullName evidence="2">SDR family NAD(P)-dependent oxidoreductase</fullName>
    </submittedName>
</protein>
<dbReference type="Gene3D" id="3.40.50.720">
    <property type="entry name" value="NAD(P)-binding Rossmann-like Domain"/>
    <property type="match status" value="1"/>
</dbReference>
<dbReference type="Pfam" id="PF00106">
    <property type="entry name" value="adh_short"/>
    <property type="match status" value="1"/>
</dbReference>